<evidence type="ECO:0000256" key="2">
    <source>
        <dbReference type="ARBA" id="ARBA00022737"/>
    </source>
</evidence>
<keyword evidence="3" id="KW-0106">Calcium</keyword>
<dbReference type="InterPro" id="IPR052110">
    <property type="entry name" value="MCFD2-like"/>
</dbReference>
<keyword evidence="9" id="KW-1185">Reference proteome</keyword>
<feature type="domain" description="EF-hand" evidence="7">
    <location>
        <begin position="222"/>
        <end position="257"/>
    </location>
</feature>
<keyword evidence="1 6" id="KW-0732">Signal</keyword>
<evidence type="ECO:0000256" key="6">
    <source>
        <dbReference type="SAM" id="SignalP"/>
    </source>
</evidence>
<evidence type="ECO:0000259" key="7">
    <source>
        <dbReference type="PROSITE" id="PS50222"/>
    </source>
</evidence>
<feature type="signal peptide" evidence="6">
    <location>
        <begin position="1"/>
        <end position="20"/>
    </location>
</feature>
<comment type="caution">
    <text evidence="8">The sequence shown here is derived from an EMBL/GenBank/DDBJ whole genome shotgun (WGS) entry which is preliminary data.</text>
</comment>
<dbReference type="SUPFAM" id="SSF47473">
    <property type="entry name" value="EF-hand"/>
    <property type="match status" value="1"/>
</dbReference>
<feature type="region of interest" description="Disordered" evidence="5">
    <location>
        <begin position="97"/>
        <end position="134"/>
    </location>
</feature>
<evidence type="ECO:0000256" key="3">
    <source>
        <dbReference type="ARBA" id="ARBA00022837"/>
    </source>
</evidence>
<evidence type="ECO:0000256" key="1">
    <source>
        <dbReference type="ARBA" id="ARBA00022729"/>
    </source>
</evidence>
<proteinExistence type="predicted"/>
<dbReference type="Proteomes" id="UP001234178">
    <property type="component" value="Unassembled WGS sequence"/>
</dbReference>
<dbReference type="Gene3D" id="1.10.238.10">
    <property type="entry name" value="EF-hand"/>
    <property type="match status" value="1"/>
</dbReference>
<keyword evidence="4" id="KW-0175">Coiled coil</keyword>
<feature type="chain" id="PRO_5046065428" description="EF-hand domain-containing protein" evidence="6">
    <location>
        <begin position="21"/>
        <end position="258"/>
    </location>
</feature>
<evidence type="ECO:0000256" key="5">
    <source>
        <dbReference type="SAM" id="MobiDB-lite"/>
    </source>
</evidence>
<dbReference type="PROSITE" id="PS00018">
    <property type="entry name" value="EF_HAND_1"/>
    <property type="match status" value="2"/>
</dbReference>
<dbReference type="PANTHER" id="PTHR23104:SF17">
    <property type="entry name" value="EF-HAND DOMAIN-CONTAINING PROTEIN"/>
    <property type="match status" value="1"/>
</dbReference>
<evidence type="ECO:0000256" key="4">
    <source>
        <dbReference type="SAM" id="Coils"/>
    </source>
</evidence>
<dbReference type="EMBL" id="JAOYFB010000037">
    <property type="protein sequence ID" value="KAK4023265.1"/>
    <property type="molecule type" value="Genomic_DNA"/>
</dbReference>
<evidence type="ECO:0000313" key="8">
    <source>
        <dbReference type="EMBL" id="KAK4023265.1"/>
    </source>
</evidence>
<feature type="compositionally biased region" description="Low complexity" evidence="5">
    <location>
        <begin position="105"/>
        <end position="121"/>
    </location>
</feature>
<feature type="region of interest" description="Disordered" evidence="5">
    <location>
        <begin position="26"/>
        <end position="45"/>
    </location>
</feature>
<dbReference type="Pfam" id="PF13499">
    <property type="entry name" value="EF-hand_7"/>
    <property type="match status" value="1"/>
</dbReference>
<dbReference type="InterPro" id="IPR011992">
    <property type="entry name" value="EF-hand-dom_pair"/>
</dbReference>
<accession>A0ABR0ADR9</accession>
<reference evidence="8 9" key="1">
    <citation type="journal article" date="2023" name="Nucleic Acids Res.">
        <title>The hologenome of Daphnia magna reveals possible DNA methylation and microbiome-mediated evolution of the host genome.</title>
        <authorList>
            <person name="Chaturvedi A."/>
            <person name="Li X."/>
            <person name="Dhandapani V."/>
            <person name="Marshall H."/>
            <person name="Kissane S."/>
            <person name="Cuenca-Cambronero M."/>
            <person name="Asole G."/>
            <person name="Calvet F."/>
            <person name="Ruiz-Romero M."/>
            <person name="Marangio P."/>
            <person name="Guigo R."/>
            <person name="Rago D."/>
            <person name="Mirbahai L."/>
            <person name="Eastwood N."/>
            <person name="Colbourne J.K."/>
            <person name="Zhou J."/>
            <person name="Mallon E."/>
            <person name="Orsini L."/>
        </authorList>
    </citation>
    <scope>NUCLEOTIDE SEQUENCE [LARGE SCALE GENOMIC DNA]</scope>
    <source>
        <strain evidence="8">LRV0_1</strain>
    </source>
</reference>
<keyword evidence="2" id="KW-0677">Repeat</keyword>
<dbReference type="InterPro" id="IPR002048">
    <property type="entry name" value="EF_hand_dom"/>
</dbReference>
<protein>
    <recommendedName>
        <fullName evidence="7">EF-hand domain-containing protein</fullName>
    </recommendedName>
</protein>
<dbReference type="InterPro" id="IPR018247">
    <property type="entry name" value="EF_Hand_1_Ca_BS"/>
</dbReference>
<gene>
    <name evidence="8" type="ORF">OUZ56_008685</name>
</gene>
<dbReference type="PROSITE" id="PS50222">
    <property type="entry name" value="EF_HAND_2"/>
    <property type="match status" value="1"/>
</dbReference>
<feature type="coiled-coil region" evidence="4">
    <location>
        <begin position="51"/>
        <end position="96"/>
    </location>
</feature>
<evidence type="ECO:0000313" key="9">
    <source>
        <dbReference type="Proteomes" id="UP001234178"/>
    </source>
</evidence>
<dbReference type="PANTHER" id="PTHR23104">
    <property type="entry name" value="MULTIPLE COAGULATION FACTOR DEFICIENCY PROTEIN 2 NEURAL STEM CELL DERIVED NEURONAL SURVIVAL PROTEIN"/>
    <property type="match status" value="1"/>
</dbReference>
<name>A0ABR0ADR9_9CRUS</name>
<organism evidence="8 9">
    <name type="scientific">Daphnia magna</name>
    <dbReference type="NCBI Taxonomy" id="35525"/>
    <lineage>
        <taxon>Eukaryota</taxon>
        <taxon>Metazoa</taxon>
        <taxon>Ecdysozoa</taxon>
        <taxon>Arthropoda</taxon>
        <taxon>Crustacea</taxon>
        <taxon>Branchiopoda</taxon>
        <taxon>Diplostraca</taxon>
        <taxon>Cladocera</taxon>
        <taxon>Anomopoda</taxon>
        <taxon>Daphniidae</taxon>
        <taxon>Daphnia</taxon>
    </lineage>
</organism>
<sequence length="258" mass="29373">MYRCRVAVILLACLVHLINGQQHPPGVNPQVYHQPGGQQMSQQQAQQMALQQQQQQQYQQQQLQQQQLQQQQLQQQQLQQQQLQQQQLAMQQQQQQLGGQPIGMQHQQPPVVHHQVPAAQGHPPPPPAGHAHPQQGQQVFNAQHMANERDHIGEHVGMPVDTSRMSEQELQFHYFKMHDADNNNKLDGCELVKSLIHWHDQANHDPKAGAPLPDPKIFTDAELLAMIDPILDQDDKNRDGFIDYPEFIQAQQATGSVQ</sequence>